<name>E5AKI6_MYCRK</name>
<evidence type="ECO:0000313" key="3">
    <source>
        <dbReference type="Proteomes" id="UP000007437"/>
    </source>
</evidence>
<dbReference type="STRING" id="882378.RBRH_00812"/>
<dbReference type="KEGG" id="brh:RBRH_00812"/>
<dbReference type="HOGENOM" id="CLU_2463207_0_0_4"/>
<dbReference type="Proteomes" id="UP000007437">
    <property type="component" value="Chromosome"/>
</dbReference>
<organism evidence="2 3">
    <name type="scientific">Mycetohabitans rhizoxinica (strain DSM 19002 / CIP 109453 / HKI 454)</name>
    <name type="common">Paraburkholderia rhizoxinica</name>
    <dbReference type="NCBI Taxonomy" id="882378"/>
    <lineage>
        <taxon>Bacteria</taxon>
        <taxon>Pseudomonadati</taxon>
        <taxon>Pseudomonadota</taxon>
        <taxon>Betaproteobacteria</taxon>
        <taxon>Burkholderiales</taxon>
        <taxon>Burkholderiaceae</taxon>
        <taxon>Mycetohabitans</taxon>
    </lineage>
</organism>
<proteinExistence type="predicted"/>
<dbReference type="AlphaFoldDB" id="E5AKI6"/>
<evidence type="ECO:0000256" key="1">
    <source>
        <dbReference type="SAM" id="MobiDB-lite"/>
    </source>
</evidence>
<feature type="region of interest" description="Disordered" evidence="1">
    <location>
        <begin position="26"/>
        <end position="88"/>
    </location>
</feature>
<protein>
    <submittedName>
        <fullName evidence="2">Uncharacterized protein</fullName>
    </submittedName>
</protein>
<gene>
    <name evidence="2" type="ordered locus">RBRH_00812</name>
</gene>
<dbReference type="EMBL" id="FR687359">
    <property type="protein sequence ID" value="CBW73658.1"/>
    <property type="molecule type" value="Genomic_DNA"/>
</dbReference>
<reference evidence="2 3" key="1">
    <citation type="journal article" date="2011" name="J. Bacteriol.">
        <title>Complete genome sequence of Burkholderia rhizoxinica, an endosymbiont of Rhizopus microsporus.</title>
        <authorList>
            <person name="Lackner G."/>
            <person name="Moebius N."/>
            <person name="Partida-Martinez L."/>
            <person name="Hertweck C."/>
        </authorList>
    </citation>
    <scope>NUCLEOTIDE SEQUENCE [LARGE SCALE GENOMIC DNA]</scope>
    <source>
        <strain evidence="3">DSM 19002 / CIP 109453 / HKI 454</strain>
    </source>
</reference>
<evidence type="ECO:0000313" key="2">
    <source>
        <dbReference type="EMBL" id="CBW73658.1"/>
    </source>
</evidence>
<sequence>MTDNSSSLAVGFTCYGSGGWADCGTPNTMASKLPFSPSNLDDSDCSPSRSTSQDRRAKHSAPYMRNAANNGHEPALDPMVQTKGRWID</sequence>
<feature type="compositionally biased region" description="Polar residues" evidence="1">
    <location>
        <begin position="26"/>
        <end position="51"/>
    </location>
</feature>
<accession>E5AKI6</accession>